<dbReference type="InterPro" id="IPR050659">
    <property type="entry name" value="Peptidase_M24B"/>
</dbReference>
<evidence type="ECO:0000256" key="1">
    <source>
        <dbReference type="ARBA" id="ARBA00022670"/>
    </source>
</evidence>
<dbReference type="Gene3D" id="3.90.230.10">
    <property type="entry name" value="Creatinase/methionine aminopeptidase superfamily"/>
    <property type="match status" value="1"/>
</dbReference>
<accession>A0A5M6CTL4</accession>
<dbReference type="GO" id="GO:0006508">
    <property type="term" value="P:proteolysis"/>
    <property type="evidence" value="ECO:0007669"/>
    <property type="project" value="UniProtKB-KW"/>
</dbReference>
<dbReference type="GO" id="GO:0008237">
    <property type="term" value="F:metallopeptidase activity"/>
    <property type="evidence" value="ECO:0007669"/>
    <property type="project" value="UniProtKB-KW"/>
</dbReference>
<dbReference type="Proteomes" id="UP000324479">
    <property type="component" value="Unassembled WGS sequence"/>
</dbReference>
<organism evidence="7 8">
    <name type="scientific">Roseiconus nitratireducens</name>
    <dbReference type="NCBI Taxonomy" id="2605748"/>
    <lineage>
        <taxon>Bacteria</taxon>
        <taxon>Pseudomonadati</taxon>
        <taxon>Planctomycetota</taxon>
        <taxon>Planctomycetia</taxon>
        <taxon>Pirellulales</taxon>
        <taxon>Pirellulaceae</taxon>
        <taxon>Roseiconus</taxon>
    </lineage>
</organism>
<evidence type="ECO:0000256" key="3">
    <source>
        <dbReference type="ARBA" id="ARBA00022801"/>
    </source>
</evidence>
<protein>
    <submittedName>
        <fullName evidence="7">Aminopeptidase P family protein</fullName>
    </submittedName>
</protein>
<reference evidence="7 8" key="1">
    <citation type="submission" date="2019-08" db="EMBL/GenBank/DDBJ databases">
        <authorList>
            <person name="Dhanesh K."/>
            <person name="Kumar G."/>
            <person name="Sasikala C."/>
            <person name="Venkata Ramana C."/>
        </authorList>
    </citation>
    <scope>NUCLEOTIDE SEQUENCE [LARGE SCALE GENOMIC DNA]</scope>
    <source>
        <strain evidence="7 8">JC645</strain>
    </source>
</reference>
<keyword evidence="2 5" id="KW-0479">Metal-binding</keyword>
<feature type="domain" description="Peptidase M24" evidence="6">
    <location>
        <begin position="141"/>
        <end position="363"/>
    </location>
</feature>
<sequence>MNASPPAKLFAGIAAKNPSLFRRVRVTLGDPAAWIEIDGKATALVRDLEMDRVRSLSHADQVLCPADCVPDGGLDPDRETATAQAVAEFFRRQQVRSVSVDRTLPYIFAWHLRDADIEVQYDPEMGVFDRRQKSEEEIDALAEAQAVTESVMQLVCEKIAMAGVGADGTLKIDATDLTSERVRAIAAEQFLFRNYSMAHGAIVASAPQVADCHHSGSGPLRTGVPIVVDLFPTNNVTHYCGDCTRTVVHGQPSDTVIQMHSAVVAAKRAAIEKLRVGFTGQDVHRASESVLIDAGYKSSRGQLTDQPSIQHGTGHGIGLEVHEPILLDEGGGALLEREVFTVEPGLYGRHDGGVRIEDMLVVRDGQAQNLNRLHEGLNWT</sequence>
<dbReference type="GO" id="GO:0004177">
    <property type="term" value="F:aminopeptidase activity"/>
    <property type="evidence" value="ECO:0007669"/>
    <property type="project" value="UniProtKB-KW"/>
</dbReference>
<comment type="similarity">
    <text evidence="5">Belongs to the peptidase M24B family.</text>
</comment>
<keyword evidence="8" id="KW-1185">Reference proteome</keyword>
<evidence type="ECO:0000259" key="6">
    <source>
        <dbReference type="Pfam" id="PF00557"/>
    </source>
</evidence>
<evidence type="ECO:0000313" key="8">
    <source>
        <dbReference type="Proteomes" id="UP000324479"/>
    </source>
</evidence>
<dbReference type="InterPro" id="IPR036005">
    <property type="entry name" value="Creatinase/aminopeptidase-like"/>
</dbReference>
<evidence type="ECO:0000256" key="4">
    <source>
        <dbReference type="ARBA" id="ARBA00023049"/>
    </source>
</evidence>
<name>A0A5M6CTL4_9BACT</name>
<evidence type="ECO:0000256" key="2">
    <source>
        <dbReference type="ARBA" id="ARBA00022723"/>
    </source>
</evidence>
<dbReference type="Pfam" id="PF00557">
    <property type="entry name" value="Peptidase_M24"/>
    <property type="match status" value="1"/>
</dbReference>
<dbReference type="AlphaFoldDB" id="A0A5M6CTL4"/>
<dbReference type="GO" id="GO:0046872">
    <property type="term" value="F:metal ion binding"/>
    <property type="evidence" value="ECO:0007669"/>
    <property type="project" value="UniProtKB-KW"/>
</dbReference>
<dbReference type="PANTHER" id="PTHR46112">
    <property type="entry name" value="AMINOPEPTIDASE"/>
    <property type="match status" value="1"/>
</dbReference>
<evidence type="ECO:0000256" key="5">
    <source>
        <dbReference type="RuleBase" id="RU000590"/>
    </source>
</evidence>
<dbReference type="PANTHER" id="PTHR46112:SF3">
    <property type="entry name" value="AMINOPEPTIDASE YPDF"/>
    <property type="match status" value="1"/>
</dbReference>
<keyword evidence="4" id="KW-0482">Metalloprotease</keyword>
<dbReference type="RefSeq" id="WP_150079818.1">
    <property type="nucleotide sequence ID" value="NZ_VWOX01000030.1"/>
</dbReference>
<keyword evidence="7" id="KW-0031">Aminopeptidase</keyword>
<keyword evidence="1" id="KW-0645">Protease</keyword>
<dbReference type="SUPFAM" id="SSF55920">
    <property type="entry name" value="Creatinase/aminopeptidase"/>
    <property type="match status" value="1"/>
</dbReference>
<gene>
    <name evidence="7" type="ORF">FYK55_27430</name>
</gene>
<evidence type="ECO:0000313" key="7">
    <source>
        <dbReference type="EMBL" id="KAA5538554.1"/>
    </source>
</evidence>
<dbReference type="PROSITE" id="PS00491">
    <property type="entry name" value="PROLINE_PEPTIDASE"/>
    <property type="match status" value="1"/>
</dbReference>
<dbReference type="InterPro" id="IPR000994">
    <property type="entry name" value="Pept_M24"/>
</dbReference>
<proteinExistence type="inferred from homology"/>
<comment type="caution">
    <text evidence="7">The sequence shown here is derived from an EMBL/GenBank/DDBJ whole genome shotgun (WGS) entry which is preliminary data.</text>
</comment>
<keyword evidence="3" id="KW-0378">Hydrolase</keyword>
<dbReference type="EMBL" id="VWOX01000030">
    <property type="protein sequence ID" value="KAA5538554.1"/>
    <property type="molecule type" value="Genomic_DNA"/>
</dbReference>
<dbReference type="InterPro" id="IPR001131">
    <property type="entry name" value="Peptidase_M24B_aminopep-P_CS"/>
</dbReference>